<keyword evidence="3" id="KW-0511">Multifunctional enzyme</keyword>
<feature type="binding site" evidence="3">
    <location>
        <position position="338"/>
    </location>
    <ligand>
        <name>CTP</name>
        <dbReference type="ChEBI" id="CHEBI:37563"/>
    </ligand>
</feature>
<dbReference type="OrthoDB" id="9802554at2"/>
<keyword evidence="3" id="KW-0479">Metal-binding</keyword>
<sequence>MLQNKHITLYVTGSIAAYKALILTRLLVQAQADVRVVMTAAAEKFVTPLSFQTLSKHKVLTQTFSTENPEVQHIELAEWTDLAIVAPASADFIAKMAQGRADDFASLTLLATVAPKFIAPAMNNHMLANAAVQRNLHSLQNDGTQIIAPGTGFLAEGSQGLGRMAEPDHIIAELFSNLLVSSTLKNKKIVVTAGGTRERLDPVRFLANKSSGKMGYAIAQVLQQRGAEVVLISGPTNLTPPAGVQRIPITSAQQMLTAVVQEFQSSAALIMAAAVADFRPEHLAQQKIKKTSTDSAWDLKLVKTADILQAVAQIKHSSQTTIGFAAETQNLMTNALQKLENKKLDLVVANDVSKSNVGFNSDNNQVTFIKQGQKPWTTAILPKVQIAEQIVDQLEILMQQKSIIK</sequence>
<comment type="catalytic activity">
    <reaction evidence="3 4">
        <text>N-[(R)-4-phosphopantothenoyl]-L-cysteine + H(+) = (R)-4'-phosphopantetheine + CO2</text>
        <dbReference type="Rhea" id="RHEA:16793"/>
        <dbReference type="ChEBI" id="CHEBI:15378"/>
        <dbReference type="ChEBI" id="CHEBI:16526"/>
        <dbReference type="ChEBI" id="CHEBI:59458"/>
        <dbReference type="ChEBI" id="CHEBI:61723"/>
        <dbReference type="EC" id="4.1.1.36"/>
    </reaction>
</comment>
<feature type="region of interest" description="Phosphopantothenate--cysteine ligase" evidence="3">
    <location>
        <begin position="189"/>
        <end position="405"/>
    </location>
</feature>
<dbReference type="STRING" id="1218508.JG29_15330"/>
<feature type="binding site" evidence="3">
    <location>
        <position position="342"/>
    </location>
    <ligand>
        <name>CTP</name>
        <dbReference type="ChEBI" id="CHEBI:37563"/>
    </ligand>
</feature>
<keyword evidence="1 3" id="KW-0210">Decarboxylase</keyword>
<proteinExistence type="inferred from homology"/>
<dbReference type="PANTHER" id="PTHR14359">
    <property type="entry name" value="HOMO-OLIGOMERIC FLAVIN CONTAINING CYS DECARBOXYLASE FAMILY"/>
    <property type="match status" value="1"/>
</dbReference>
<feature type="domain" description="DNA/pantothenate metabolism flavoprotein C-terminal" evidence="6">
    <location>
        <begin position="184"/>
        <end position="394"/>
    </location>
</feature>
<feature type="binding site" evidence="3">
    <location>
        <position position="324"/>
    </location>
    <ligand>
        <name>CTP</name>
        <dbReference type="ChEBI" id="CHEBI:37563"/>
    </ligand>
</feature>
<dbReference type="GO" id="GO:0004633">
    <property type="term" value="F:phosphopantothenoylcysteine decarboxylase activity"/>
    <property type="evidence" value="ECO:0007669"/>
    <property type="project" value="UniProtKB-UniRule"/>
</dbReference>
<keyword evidence="8" id="KW-1185">Reference proteome</keyword>
<dbReference type="Gene3D" id="3.40.50.1950">
    <property type="entry name" value="Flavin prenyltransferase-like"/>
    <property type="match status" value="1"/>
</dbReference>
<dbReference type="HAMAP" id="MF_02225">
    <property type="entry name" value="CoaBC"/>
    <property type="match status" value="1"/>
</dbReference>
<accession>A0A0F4KNE0</accession>
<keyword evidence="3 4" id="KW-0436">Ligase</keyword>
<dbReference type="GO" id="GO:0015937">
    <property type="term" value="P:coenzyme A biosynthetic process"/>
    <property type="evidence" value="ECO:0007669"/>
    <property type="project" value="UniProtKB-UniRule"/>
</dbReference>
<feature type="binding site" evidence="3">
    <location>
        <position position="277"/>
    </location>
    <ligand>
        <name>CTP</name>
        <dbReference type="ChEBI" id="CHEBI:37563"/>
    </ligand>
</feature>
<dbReference type="GO" id="GO:0015941">
    <property type="term" value="P:pantothenate catabolic process"/>
    <property type="evidence" value="ECO:0007669"/>
    <property type="project" value="InterPro"/>
</dbReference>
<dbReference type="PANTHER" id="PTHR14359:SF6">
    <property type="entry name" value="PHOSPHOPANTOTHENOYLCYSTEINE DECARBOXYLASE"/>
    <property type="match status" value="1"/>
</dbReference>
<comment type="similarity">
    <text evidence="3 4">In the C-terminal section; belongs to the PPC synthetase family.</text>
</comment>
<dbReference type="NCBIfam" id="TIGR00521">
    <property type="entry name" value="coaBC_dfp"/>
    <property type="match status" value="1"/>
</dbReference>
<comment type="cofactor">
    <cofactor evidence="3">
        <name>FMN</name>
        <dbReference type="ChEBI" id="CHEBI:58210"/>
    </cofactor>
    <text evidence="3">Binds 1 FMN per subunit.</text>
</comment>
<evidence type="ECO:0000313" key="8">
    <source>
        <dbReference type="Proteomes" id="UP000033695"/>
    </source>
</evidence>
<dbReference type="InterPro" id="IPR036551">
    <property type="entry name" value="Flavin_trans-like"/>
</dbReference>
<evidence type="ECO:0000256" key="1">
    <source>
        <dbReference type="ARBA" id="ARBA00022793"/>
    </source>
</evidence>
<comment type="pathway">
    <text evidence="3 4">Cofactor biosynthesis; coenzyme A biosynthesis; CoA from (R)-pantothenate: step 2/5.</text>
</comment>
<keyword evidence="3 4" id="KW-0288">FMN</keyword>
<dbReference type="SUPFAM" id="SSF102645">
    <property type="entry name" value="CoaB-like"/>
    <property type="match status" value="1"/>
</dbReference>
<dbReference type="Gene3D" id="3.40.50.10300">
    <property type="entry name" value="CoaB-like"/>
    <property type="match status" value="1"/>
</dbReference>
<dbReference type="EC" id="6.3.2.5" evidence="3"/>
<comment type="cofactor">
    <cofactor evidence="3">
        <name>Mg(2+)</name>
        <dbReference type="ChEBI" id="CHEBI:18420"/>
    </cofactor>
</comment>
<dbReference type="GO" id="GO:0046872">
    <property type="term" value="F:metal ion binding"/>
    <property type="evidence" value="ECO:0007669"/>
    <property type="project" value="UniProtKB-KW"/>
</dbReference>
<evidence type="ECO:0000256" key="3">
    <source>
        <dbReference type="HAMAP-Rule" id="MF_02225"/>
    </source>
</evidence>
<organism evidence="7 8">
    <name type="scientific">Bombilactobacillus mellis</name>
    <dbReference type="NCBI Taxonomy" id="1218508"/>
    <lineage>
        <taxon>Bacteria</taxon>
        <taxon>Bacillati</taxon>
        <taxon>Bacillota</taxon>
        <taxon>Bacilli</taxon>
        <taxon>Lactobacillales</taxon>
        <taxon>Lactobacillaceae</taxon>
        <taxon>Bombilactobacillus</taxon>
    </lineage>
</organism>
<comment type="caution">
    <text evidence="7">The sequence shown here is derived from an EMBL/GenBank/DDBJ whole genome shotgun (WGS) entry which is preliminary data.</text>
</comment>
<dbReference type="Pfam" id="PF04127">
    <property type="entry name" value="DFP"/>
    <property type="match status" value="1"/>
</dbReference>
<name>A0A0F4KNE0_9LACO</name>
<dbReference type="GO" id="GO:0010181">
    <property type="term" value="F:FMN binding"/>
    <property type="evidence" value="ECO:0007669"/>
    <property type="project" value="UniProtKB-UniRule"/>
</dbReference>
<comment type="caution">
    <text evidence="3">Lacks conserved residue(s) required for the propagation of feature annotation.</text>
</comment>
<comment type="function">
    <text evidence="3">Catalyzes two sequential steps in the biosynthesis of coenzyme A. In the first step cysteine is conjugated to 4'-phosphopantothenate to form 4-phosphopantothenoylcysteine. In the second step the latter compound is decarboxylated to form 4'-phosphopantotheine.</text>
</comment>
<keyword evidence="2 3" id="KW-0456">Lyase</keyword>
<gene>
    <name evidence="3" type="primary">coaBC</name>
    <name evidence="7" type="ORF">JG29_15330</name>
</gene>
<dbReference type="HOGENOM" id="CLU_033319_0_1_9"/>
<dbReference type="Pfam" id="PF02441">
    <property type="entry name" value="Flavoprotein"/>
    <property type="match status" value="1"/>
</dbReference>
<dbReference type="EMBL" id="JXBZ01000010">
    <property type="protein sequence ID" value="KJY48187.1"/>
    <property type="molecule type" value="Genomic_DNA"/>
</dbReference>
<dbReference type="UniPathway" id="UPA00241">
    <property type="reaction ID" value="UER00353"/>
</dbReference>
<protein>
    <recommendedName>
        <fullName evidence="3">Coenzyme A biosynthesis bifunctional protein CoaBC</fullName>
    </recommendedName>
    <alternativeName>
        <fullName evidence="3">DNA/pantothenate metabolism flavoprotein</fullName>
    </alternativeName>
    <alternativeName>
        <fullName evidence="3">Phosphopantothenoylcysteine synthetase/decarboxylase</fullName>
        <shortName evidence="3">PPCS-PPCDC</shortName>
    </alternativeName>
    <domain>
        <recommendedName>
            <fullName evidence="3">Phosphopantothenoylcysteine decarboxylase</fullName>
            <shortName evidence="3">PPC decarboxylase</shortName>
            <shortName evidence="3">PPC-DC</shortName>
            <ecNumber evidence="3">4.1.1.36</ecNumber>
        </recommendedName>
        <alternativeName>
            <fullName evidence="3">CoaC</fullName>
        </alternativeName>
    </domain>
    <domain>
        <recommendedName>
            <fullName evidence="3">Phosphopantothenate--cysteine ligase</fullName>
            <ecNumber evidence="3">6.3.2.5</ecNumber>
        </recommendedName>
        <alternativeName>
            <fullName evidence="3">CoaB</fullName>
        </alternativeName>
        <alternativeName>
            <fullName evidence="3">Phosphopantothenoylcysteine synthetase</fullName>
            <shortName evidence="3">PPC synthetase</shortName>
            <shortName evidence="3">PPC-S</shortName>
        </alternativeName>
    </domain>
</protein>
<comment type="function">
    <text evidence="4">Catalyzes two steps in the biosynthesis of coenzyme A. In the first step cysteine is conjugated to 4'-phosphopantothenate to form 4-phosphopantothenoylcysteine, in the latter compound is decarboxylated to form 4'-phosphopantotheine.</text>
</comment>
<keyword evidence="3" id="KW-0460">Magnesium</keyword>
<dbReference type="InterPro" id="IPR035929">
    <property type="entry name" value="CoaB-like_sf"/>
</dbReference>
<feature type="binding site" evidence="3">
    <location>
        <position position="287"/>
    </location>
    <ligand>
        <name>CTP</name>
        <dbReference type="ChEBI" id="CHEBI:37563"/>
    </ligand>
</feature>
<comment type="catalytic activity">
    <reaction evidence="3 4">
        <text>(R)-4'-phosphopantothenate + L-cysteine + CTP = N-[(R)-4-phosphopantothenoyl]-L-cysteine + CMP + diphosphate + H(+)</text>
        <dbReference type="Rhea" id="RHEA:19397"/>
        <dbReference type="ChEBI" id="CHEBI:10986"/>
        <dbReference type="ChEBI" id="CHEBI:15378"/>
        <dbReference type="ChEBI" id="CHEBI:33019"/>
        <dbReference type="ChEBI" id="CHEBI:35235"/>
        <dbReference type="ChEBI" id="CHEBI:37563"/>
        <dbReference type="ChEBI" id="CHEBI:59458"/>
        <dbReference type="ChEBI" id="CHEBI:60377"/>
        <dbReference type="EC" id="6.3.2.5"/>
    </reaction>
</comment>
<comment type="similarity">
    <text evidence="3 4">In the N-terminal section; belongs to the HFCD (homo-oligomeric flavin containing Cys decarboxylase) superfamily.</text>
</comment>
<feature type="domain" description="Flavoprotein" evidence="5">
    <location>
        <begin position="5"/>
        <end position="176"/>
    </location>
</feature>
<keyword evidence="3 4" id="KW-0285">Flavoprotein</keyword>
<dbReference type="GO" id="GO:0004632">
    <property type="term" value="F:phosphopantothenate--cysteine ligase activity"/>
    <property type="evidence" value="ECO:0007669"/>
    <property type="project" value="UniProtKB-UniRule"/>
</dbReference>
<dbReference type="AlphaFoldDB" id="A0A0F4KNE0"/>
<dbReference type="PATRIC" id="fig|1218508.4.peg.1526"/>
<evidence type="ECO:0000259" key="5">
    <source>
        <dbReference type="Pfam" id="PF02441"/>
    </source>
</evidence>
<dbReference type="InterPro" id="IPR005252">
    <property type="entry name" value="CoaBC"/>
</dbReference>
<evidence type="ECO:0000313" key="7">
    <source>
        <dbReference type="EMBL" id="KJY48187.1"/>
    </source>
</evidence>
<dbReference type="InterPro" id="IPR003382">
    <property type="entry name" value="Flavoprotein"/>
</dbReference>
<evidence type="ECO:0000256" key="4">
    <source>
        <dbReference type="RuleBase" id="RU364078"/>
    </source>
</evidence>
<dbReference type="GO" id="GO:0071513">
    <property type="term" value="C:phosphopantothenoylcysteine decarboxylase complex"/>
    <property type="evidence" value="ECO:0007669"/>
    <property type="project" value="TreeGrafter"/>
</dbReference>
<dbReference type="EC" id="4.1.1.36" evidence="3"/>
<evidence type="ECO:0000256" key="2">
    <source>
        <dbReference type="ARBA" id="ARBA00023239"/>
    </source>
</evidence>
<reference evidence="7 8" key="1">
    <citation type="submission" date="2014-12" db="EMBL/GenBank/DDBJ databases">
        <title>Comparative genomics of the lactic acid bacteria isolated from the honey bee gut.</title>
        <authorList>
            <person name="Ellegaard K.M."/>
            <person name="Tamarit D."/>
            <person name="Javelind E."/>
            <person name="Olofsson T."/>
            <person name="Andersson S.G."/>
            <person name="Vasquez A."/>
        </authorList>
    </citation>
    <scope>NUCLEOTIDE SEQUENCE [LARGE SCALE GENOMIC DNA]</scope>
    <source>
        <strain evidence="7 8">Hon2</strain>
    </source>
</reference>
<dbReference type="InterPro" id="IPR007085">
    <property type="entry name" value="DNA/pantothenate-metab_flavo_C"/>
</dbReference>
<dbReference type="Proteomes" id="UP000033695">
    <property type="component" value="Unassembled WGS sequence"/>
</dbReference>
<comment type="pathway">
    <text evidence="3 4">Cofactor biosynthesis; coenzyme A biosynthesis; CoA from (R)-pantothenate: step 3/5.</text>
</comment>
<dbReference type="RefSeq" id="WP_045923353.1">
    <property type="nucleotide sequence ID" value="NZ_JBHTHW010000004.1"/>
</dbReference>
<evidence type="ECO:0000259" key="6">
    <source>
        <dbReference type="Pfam" id="PF04127"/>
    </source>
</evidence>
<dbReference type="SUPFAM" id="SSF52507">
    <property type="entry name" value="Homo-oligomeric flavin-containing Cys decarboxylases, HFCD"/>
    <property type="match status" value="1"/>
</dbReference>
<feature type="region of interest" description="Phosphopantothenoylcysteine decarboxylase" evidence="3">
    <location>
        <begin position="1"/>
        <end position="188"/>
    </location>
</feature>